<organism evidence="2 3">
    <name type="scientific">Favolaschia claudopus</name>
    <dbReference type="NCBI Taxonomy" id="2862362"/>
    <lineage>
        <taxon>Eukaryota</taxon>
        <taxon>Fungi</taxon>
        <taxon>Dikarya</taxon>
        <taxon>Basidiomycota</taxon>
        <taxon>Agaricomycotina</taxon>
        <taxon>Agaricomycetes</taxon>
        <taxon>Agaricomycetidae</taxon>
        <taxon>Agaricales</taxon>
        <taxon>Marasmiineae</taxon>
        <taxon>Mycenaceae</taxon>
        <taxon>Favolaschia</taxon>
    </lineage>
</organism>
<dbReference type="AlphaFoldDB" id="A0AAV9ZX01"/>
<sequence>MASNNTSLCSPTYFPDAGHEDKAAHSSSSDGVFIAVVARDWKGIVSSTETRDAKLRLHPGARAFAASTWAEISTLWAGRLPPNTTLMTPTSMALLPSTFPTLSPAHRAPSSRVRSPVPRQSRRSRGAELIFTHEEQEIWQFVEEETARMLKGKGSM</sequence>
<feature type="region of interest" description="Disordered" evidence="1">
    <location>
        <begin position="101"/>
        <end position="124"/>
    </location>
</feature>
<feature type="compositionally biased region" description="Low complexity" evidence="1">
    <location>
        <begin position="103"/>
        <end position="119"/>
    </location>
</feature>
<protein>
    <submittedName>
        <fullName evidence="2">Uncharacterized protein</fullName>
    </submittedName>
</protein>
<reference evidence="2 3" key="1">
    <citation type="journal article" date="2024" name="J Genomics">
        <title>Draft genome sequencing and assembly of Favolaschia claudopus CIRM-BRFM 2984 isolated from oak limbs.</title>
        <authorList>
            <person name="Navarro D."/>
            <person name="Drula E."/>
            <person name="Chaduli D."/>
            <person name="Cazenave R."/>
            <person name="Ahrendt S."/>
            <person name="Wang J."/>
            <person name="Lipzen A."/>
            <person name="Daum C."/>
            <person name="Barry K."/>
            <person name="Grigoriev I.V."/>
            <person name="Favel A."/>
            <person name="Rosso M.N."/>
            <person name="Martin F."/>
        </authorList>
    </citation>
    <scope>NUCLEOTIDE SEQUENCE [LARGE SCALE GENOMIC DNA]</scope>
    <source>
        <strain evidence="2 3">CIRM-BRFM 2984</strain>
    </source>
</reference>
<comment type="caution">
    <text evidence="2">The sequence shown here is derived from an EMBL/GenBank/DDBJ whole genome shotgun (WGS) entry which is preliminary data.</text>
</comment>
<dbReference type="EMBL" id="JAWWNJ010000101">
    <property type="protein sequence ID" value="KAK6995752.1"/>
    <property type="molecule type" value="Genomic_DNA"/>
</dbReference>
<evidence type="ECO:0000313" key="2">
    <source>
        <dbReference type="EMBL" id="KAK6995752.1"/>
    </source>
</evidence>
<evidence type="ECO:0000256" key="1">
    <source>
        <dbReference type="SAM" id="MobiDB-lite"/>
    </source>
</evidence>
<accession>A0AAV9ZX01</accession>
<keyword evidence="3" id="KW-1185">Reference proteome</keyword>
<dbReference type="Proteomes" id="UP001362999">
    <property type="component" value="Unassembled WGS sequence"/>
</dbReference>
<name>A0AAV9ZX01_9AGAR</name>
<evidence type="ECO:0000313" key="3">
    <source>
        <dbReference type="Proteomes" id="UP001362999"/>
    </source>
</evidence>
<proteinExistence type="predicted"/>
<gene>
    <name evidence="2" type="ORF">R3P38DRAFT_2800531</name>
</gene>